<dbReference type="Proteomes" id="UP000030671">
    <property type="component" value="Unassembled WGS sequence"/>
</dbReference>
<feature type="non-terminal residue" evidence="1">
    <location>
        <position position="1"/>
    </location>
</feature>
<dbReference type="EMBL" id="KI925465">
    <property type="protein sequence ID" value="ETW75982.1"/>
    <property type="molecule type" value="Genomic_DNA"/>
</dbReference>
<protein>
    <submittedName>
        <fullName evidence="1">Uncharacterized protein</fullName>
    </submittedName>
</protein>
<dbReference type="HOGENOM" id="CLU_118682_0_0_1"/>
<keyword evidence="2" id="KW-1185">Reference proteome</keyword>
<proteinExistence type="predicted"/>
<sequence>PFEWDVFFRQVVKGSGRSGEVFDEPAIEVSKAQEGFWPGGNSINLNGVHRYIVRGDDESEVFNRVRFEGALGGFQEQVVIQEYLHNLGRHTSVFFDGFREYQNVIHVDCQDLCYNEVMEDDVHHCLEGCG</sequence>
<dbReference type="InParanoid" id="W4JQY6"/>
<gene>
    <name evidence="1" type="ORF">HETIRDRAFT_330136</name>
</gene>
<dbReference type="AlphaFoldDB" id="W4JQY6"/>
<name>W4JQY6_HETIT</name>
<evidence type="ECO:0000313" key="2">
    <source>
        <dbReference type="Proteomes" id="UP000030671"/>
    </source>
</evidence>
<dbReference type="RefSeq" id="XP_009552213.1">
    <property type="nucleotide sequence ID" value="XM_009553918.1"/>
</dbReference>
<reference evidence="1 2" key="1">
    <citation type="journal article" date="2012" name="New Phytol.">
        <title>Insight into trade-off between wood decay and parasitism from the genome of a fungal forest pathogen.</title>
        <authorList>
            <person name="Olson A."/>
            <person name="Aerts A."/>
            <person name="Asiegbu F."/>
            <person name="Belbahri L."/>
            <person name="Bouzid O."/>
            <person name="Broberg A."/>
            <person name="Canback B."/>
            <person name="Coutinho P.M."/>
            <person name="Cullen D."/>
            <person name="Dalman K."/>
            <person name="Deflorio G."/>
            <person name="van Diepen L.T."/>
            <person name="Dunand C."/>
            <person name="Duplessis S."/>
            <person name="Durling M."/>
            <person name="Gonthier P."/>
            <person name="Grimwood J."/>
            <person name="Fossdal C.G."/>
            <person name="Hansson D."/>
            <person name="Henrissat B."/>
            <person name="Hietala A."/>
            <person name="Himmelstrand K."/>
            <person name="Hoffmeister D."/>
            <person name="Hogberg N."/>
            <person name="James T.Y."/>
            <person name="Karlsson M."/>
            <person name="Kohler A."/>
            <person name="Kues U."/>
            <person name="Lee Y.H."/>
            <person name="Lin Y.C."/>
            <person name="Lind M."/>
            <person name="Lindquist E."/>
            <person name="Lombard V."/>
            <person name="Lucas S."/>
            <person name="Lunden K."/>
            <person name="Morin E."/>
            <person name="Murat C."/>
            <person name="Park J."/>
            <person name="Raffaello T."/>
            <person name="Rouze P."/>
            <person name="Salamov A."/>
            <person name="Schmutz J."/>
            <person name="Solheim H."/>
            <person name="Stahlberg J."/>
            <person name="Velez H."/>
            <person name="de Vries R.P."/>
            <person name="Wiebenga A."/>
            <person name="Woodward S."/>
            <person name="Yakovlev I."/>
            <person name="Garbelotto M."/>
            <person name="Martin F."/>
            <person name="Grigoriev I.V."/>
            <person name="Stenlid J."/>
        </authorList>
    </citation>
    <scope>NUCLEOTIDE SEQUENCE [LARGE SCALE GENOMIC DNA]</scope>
    <source>
        <strain evidence="1 2">TC 32-1</strain>
    </source>
</reference>
<dbReference type="KEGG" id="hir:HETIRDRAFT_330136"/>
<evidence type="ECO:0000313" key="1">
    <source>
        <dbReference type="EMBL" id="ETW75982.1"/>
    </source>
</evidence>
<dbReference type="GeneID" id="20671553"/>
<accession>W4JQY6</accession>
<organism evidence="1 2">
    <name type="scientific">Heterobasidion irregulare (strain TC 32-1)</name>
    <dbReference type="NCBI Taxonomy" id="747525"/>
    <lineage>
        <taxon>Eukaryota</taxon>
        <taxon>Fungi</taxon>
        <taxon>Dikarya</taxon>
        <taxon>Basidiomycota</taxon>
        <taxon>Agaricomycotina</taxon>
        <taxon>Agaricomycetes</taxon>
        <taxon>Russulales</taxon>
        <taxon>Bondarzewiaceae</taxon>
        <taxon>Heterobasidion</taxon>
        <taxon>Heterobasidion annosum species complex</taxon>
    </lineage>
</organism>